<evidence type="ECO:0008006" key="3">
    <source>
        <dbReference type="Google" id="ProtNLM"/>
    </source>
</evidence>
<dbReference type="PANTHER" id="PTHR43657:SF1">
    <property type="entry name" value="ALTERED INHERITANCE OF MITOCHONDRIA PROTEIN 24, MITOCHONDRIAL"/>
    <property type="match status" value="1"/>
</dbReference>
<dbReference type="PATRIC" id="fig|1618023.3.peg.5049"/>
<evidence type="ECO:0000313" key="1">
    <source>
        <dbReference type="EMBL" id="KJH73035.1"/>
    </source>
</evidence>
<dbReference type="InterPro" id="IPR036983">
    <property type="entry name" value="AIM24_sf"/>
</dbReference>
<keyword evidence="2" id="KW-1185">Reference proteome</keyword>
<dbReference type="Proteomes" id="UP000032452">
    <property type="component" value="Unassembled WGS sequence"/>
</dbReference>
<dbReference type="Pfam" id="PF01987">
    <property type="entry name" value="AIM24"/>
    <property type="match status" value="1"/>
</dbReference>
<dbReference type="InterPro" id="IPR016031">
    <property type="entry name" value="Trp_RNA-bd_attenuator-like_dom"/>
</dbReference>
<proteinExistence type="predicted"/>
<accession>A0A0D8ZWA5</accession>
<dbReference type="STRING" id="1618023.UH38_02895"/>
<dbReference type="InterPro" id="IPR002838">
    <property type="entry name" value="AIM24"/>
</dbReference>
<evidence type="ECO:0000313" key="2">
    <source>
        <dbReference type="Proteomes" id="UP000032452"/>
    </source>
</evidence>
<reference evidence="1 2" key="1">
    <citation type="submission" date="2015-02" db="EMBL/GenBank/DDBJ databases">
        <title>Draft genome of a novel marine cyanobacterium (Chroococcales) isolated from South Atlantic Ocean.</title>
        <authorList>
            <person name="Rigonato J."/>
            <person name="Alvarenga D.O."/>
            <person name="Branco L.H."/>
            <person name="Varani A.M."/>
            <person name="Brandini F.P."/>
            <person name="Fiore M.F."/>
        </authorList>
    </citation>
    <scope>NUCLEOTIDE SEQUENCE [LARGE SCALE GENOMIC DNA]</scope>
    <source>
        <strain evidence="1 2">CENA595</strain>
    </source>
</reference>
<dbReference type="PANTHER" id="PTHR43657">
    <property type="entry name" value="TRYPTOPHAN RNA-BINDING ATTENUATOR PROTEIN-LIKE PROTEIN"/>
    <property type="match status" value="1"/>
</dbReference>
<dbReference type="OrthoDB" id="509215at2"/>
<name>A0A0D8ZWA5_9CYAN</name>
<comment type="caution">
    <text evidence="1">The sequence shown here is derived from an EMBL/GenBank/DDBJ whole genome shotgun (WGS) entry which is preliminary data.</text>
</comment>
<dbReference type="AlphaFoldDB" id="A0A0D8ZWA5"/>
<dbReference type="RefSeq" id="WP_045053127.1">
    <property type="nucleotide sequence ID" value="NZ_CAWMDP010000059.1"/>
</dbReference>
<dbReference type="NCBIfam" id="TIGR00266">
    <property type="entry name" value="TIGR00266 family protein"/>
    <property type="match status" value="1"/>
</dbReference>
<gene>
    <name evidence="1" type="ORF">UH38_02895</name>
</gene>
<dbReference type="EMBL" id="JYON01000002">
    <property type="protein sequence ID" value="KJH73035.1"/>
    <property type="molecule type" value="Genomic_DNA"/>
</dbReference>
<organism evidence="1 2">
    <name type="scientific">Aliterella atlantica CENA595</name>
    <dbReference type="NCBI Taxonomy" id="1618023"/>
    <lineage>
        <taxon>Bacteria</taxon>
        <taxon>Bacillati</taxon>
        <taxon>Cyanobacteriota</taxon>
        <taxon>Cyanophyceae</taxon>
        <taxon>Chroococcidiopsidales</taxon>
        <taxon>Aliterellaceae</taxon>
        <taxon>Aliterella</taxon>
    </lineage>
</organism>
<dbReference type="SUPFAM" id="SSF51219">
    <property type="entry name" value="TRAP-like"/>
    <property type="match status" value="1"/>
</dbReference>
<dbReference type="Gene3D" id="3.60.160.10">
    <property type="entry name" value="Mitochondrial biogenesis AIM24"/>
    <property type="match status" value="1"/>
</dbReference>
<protein>
    <recommendedName>
        <fullName evidence="3">TIGR00266 family protein</fullName>
    </recommendedName>
</protein>
<sequence length="225" mass="23726">MNIEILHQPDSAIAKINLDSGEELVAEAGCMIAMSGYINASTTLRQGKGGGVLGGLKRLVAGESLFLSVFRSPKAGGEIFLAPKFMGDILHYPVTGMGLVVQSSSYLASESDVDIELGFQGFRSLFSGESLFWLNITGSGNVILSSFGAVYAVDIDGEFVVDTGHIVAFEKSLNFEISKAGSSWVGAFLGGEGFVCRFKGQGKVFCQTHNPGAFGRAVGSKLPPR</sequence>